<dbReference type="GO" id="GO:0043953">
    <property type="term" value="P:protein transport by the Tat complex"/>
    <property type="evidence" value="ECO:0007669"/>
    <property type="project" value="UniProtKB-UniRule"/>
</dbReference>
<dbReference type="GO" id="GO:0008320">
    <property type="term" value="F:protein transmembrane transporter activity"/>
    <property type="evidence" value="ECO:0007669"/>
    <property type="project" value="UniProtKB-UniRule"/>
</dbReference>
<dbReference type="InterPro" id="IPR003369">
    <property type="entry name" value="TatA/B/E"/>
</dbReference>
<dbReference type="HAMAP" id="MF_00237">
    <property type="entry name" value="TatB"/>
    <property type="match status" value="1"/>
</dbReference>
<evidence type="ECO:0000256" key="2">
    <source>
        <dbReference type="ARBA" id="ARBA00022448"/>
    </source>
</evidence>
<feature type="compositionally biased region" description="Low complexity" evidence="12">
    <location>
        <begin position="165"/>
        <end position="174"/>
    </location>
</feature>
<sequence>MFEISFGELVLIGMIALIVLGPERLPTVARTLGALIGRMQRFVSGVKADMHAQAAATGLTGLQEDLRNAAEDLRSQVQGQVDEVNEALRAQEGELKALAAETAQPVADAHAEVGAALNEAVHDVSAVPVAPAADVDPQALIDAAHRDDDAPGAPPRDENQLDLFEPAAPAAATPSPEPSPRP</sequence>
<evidence type="ECO:0000256" key="7">
    <source>
        <dbReference type="ARBA" id="ARBA00022989"/>
    </source>
</evidence>
<keyword evidence="9 10" id="KW-0472">Membrane</keyword>
<proteinExistence type="inferred from homology"/>
<dbReference type="PRINTS" id="PR01506">
    <property type="entry name" value="TATBPROTEIN"/>
</dbReference>
<dbReference type="SUPFAM" id="SSF58113">
    <property type="entry name" value="Apolipoprotein A-I"/>
    <property type="match status" value="1"/>
</dbReference>
<dbReference type="GO" id="GO:0033281">
    <property type="term" value="C:TAT protein transport complex"/>
    <property type="evidence" value="ECO:0007669"/>
    <property type="project" value="UniProtKB-UniRule"/>
</dbReference>
<gene>
    <name evidence="10" type="primary">tatB</name>
    <name evidence="13" type="ORF">E5K04_11750</name>
</gene>
<feature type="region of interest" description="Disordered" evidence="12">
    <location>
        <begin position="139"/>
        <end position="182"/>
    </location>
</feature>
<dbReference type="InterPro" id="IPR018448">
    <property type="entry name" value="TatB"/>
</dbReference>
<keyword evidence="3 10" id="KW-1003">Cell membrane</keyword>
<dbReference type="PANTHER" id="PTHR33162">
    <property type="entry name" value="SEC-INDEPENDENT PROTEIN TRANSLOCASE PROTEIN TATA, CHLOROPLASTIC"/>
    <property type="match status" value="1"/>
</dbReference>
<protein>
    <recommendedName>
        <fullName evidence="10">Sec-independent protein translocase protein TatB</fullName>
    </recommendedName>
</protein>
<keyword evidence="4" id="KW-0997">Cell inner membrane</keyword>
<keyword evidence="8 10" id="KW-0811">Translocation</keyword>
<comment type="caution">
    <text evidence="13">The sequence shown here is derived from an EMBL/GenBank/DDBJ whole genome shotgun (WGS) entry which is preliminary data.</text>
</comment>
<dbReference type="EMBL" id="STGJ01000012">
    <property type="protein sequence ID" value="TIC81249.1"/>
    <property type="molecule type" value="Genomic_DNA"/>
</dbReference>
<evidence type="ECO:0000256" key="12">
    <source>
        <dbReference type="SAM" id="MobiDB-lite"/>
    </source>
</evidence>
<feature type="coiled-coil region" evidence="11">
    <location>
        <begin position="63"/>
        <end position="101"/>
    </location>
</feature>
<dbReference type="Pfam" id="PF02416">
    <property type="entry name" value="TatA_B_E"/>
    <property type="match status" value="1"/>
</dbReference>
<evidence type="ECO:0000256" key="6">
    <source>
        <dbReference type="ARBA" id="ARBA00022927"/>
    </source>
</evidence>
<accession>A0A4T0UQW4</accession>
<name>A0A4T0UQW4_9NEIS</name>
<evidence type="ECO:0000256" key="9">
    <source>
        <dbReference type="ARBA" id="ARBA00023136"/>
    </source>
</evidence>
<feature type="compositionally biased region" description="Basic and acidic residues" evidence="12">
    <location>
        <begin position="143"/>
        <end position="159"/>
    </location>
</feature>
<keyword evidence="7 10" id="KW-1133">Transmembrane helix</keyword>
<keyword evidence="2 10" id="KW-0813">Transport</keyword>
<comment type="subcellular location">
    <subcellularLocation>
        <location evidence="10">Cell membrane</location>
        <topology evidence="10">Single-pass membrane protein</topology>
    </subcellularLocation>
    <subcellularLocation>
        <location evidence="1">Membrane</location>
        <topology evidence="1">Single-pass membrane protein</topology>
    </subcellularLocation>
</comment>
<keyword evidence="5 10" id="KW-0812">Transmembrane</keyword>
<keyword evidence="14" id="KW-1185">Reference proteome</keyword>
<dbReference type="OrthoDB" id="9816005at2"/>
<keyword evidence="11" id="KW-0175">Coiled coil</keyword>
<evidence type="ECO:0000256" key="11">
    <source>
        <dbReference type="SAM" id="Coils"/>
    </source>
</evidence>
<organism evidence="13 14">
    <name type="scientific">Crenobacter intestini</name>
    <dbReference type="NCBI Taxonomy" id="2563443"/>
    <lineage>
        <taxon>Bacteria</taxon>
        <taxon>Pseudomonadati</taxon>
        <taxon>Pseudomonadota</taxon>
        <taxon>Betaproteobacteria</taxon>
        <taxon>Neisseriales</taxon>
        <taxon>Neisseriaceae</taxon>
        <taxon>Crenobacter</taxon>
    </lineage>
</organism>
<evidence type="ECO:0000256" key="5">
    <source>
        <dbReference type="ARBA" id="ARBA00022692"/>
    </source>
</evidence>
<evidence type="ECO:0000256" key="3">
    <source>
        <dbReference type="ARBA" id="ARBA00022475"/>
    </source>
</evidence>
<dbReference type="Proteomes" id="UP000308891">
    <property type="component" value="Unassembled WGS sequence"/>
</dbReference>
<evidence type="ECO:0000313" key="14">
    <source>
        <dbReference type="Proteomes" id="UP000308891"/>
    </source>
</evidence>
<comment type="similarity">
    <text evidence="10">Belongs to the TatB family.</text>
</comment>
<evidence type="ECO:0000256" key="8">
    <source>
        <dbReference type="ARBA" id="ARBA00023010"/>
    </source>
</evidence>
<dbReference type="Gene3D" id="1.20.5.3310">
    <property type="match status" value="1"/>
</dbReference>
<reference evidence="13 14" key="1">
    <citation type="submission" date="2019-04" db="EMBL/GenBank/DDBJ databases">
        <title>Crenobacter sp. nov.</title>
        <authorList>
            <person name="Shi S."/>
        </authorList>
    </citation>
    <scope>NUCLEOTIDE SEQUENCE [LARGE SCALE GENOMIC DNA]</scope>
    <source>
        <strain evidence="13 14">GY 70310</strain>
    </source>
</reference>
<dbReference type="AlphaFoldDB" id="A0A4T0UQW4"/>
<comment type="subunit">
    <text evidence="10">The Tat system comprises two distinct complexes: a TatABC complex, containing multiple copies of TatA, TatB and TatC subunits, and a separate TatA complex, containing only TatA subunits. Substrates initially bind to the TatABC complex, which probably triggers association of the separate TatA complex to form the active translocon.</text>
</comment>
<evidence type="ECO:0000313" key="13">
    <source>
        <dbReference type="EMBL" id="TIC81249.1"/>
    </source>
</evidence>
<dbReference type="PANTHER" id="PTHR33162:SF1">
    <property type="entry name" value="SEC-INDEPENDENT PROTEIN TRANSLOCASE PROTEIN TATA, CHLOROPLASTIC"/>
    <property type="match status" value="1"/>
</dbReference>
<keyword evidence="6 10" id="KW-0653">Protein transport</keyword>
<evidence type="ECO:0000256" key="4">
    <source>
        <dbReference type="ARBA" id="ARBA00022519"/>
    </source>
</evidence>
<evidence type="ECO:0000256" key="1">
    <source>
        <dbReference type="ARBA" id="ARBA00004167"/>
    </source>
</evidence>
<evidence type="ECO:0000256" key="10">
    <source>
        <dbReference type="HAMAP-Rule" id="MF_00237"/>
    </source>
</evidence>
<comment type="function">
    <text evidence="10">Part of the twin-arginine translocation (Tat) system that transports large folded proteins containing a characteristic twin-arginine motif in their signal peptide across membranes. Together with TatC, TatB is part of a receptor directly interacting with Tat signal peptides. TatB may form an oligomeric binding site that transiently accommodates folded Tat precursor proteins before their translocation.</text>
</comment>